<comment type="caution">
    <text evidence="1">The sequence shown here is derived from an EMBL/GenBank/DDBJ whole genome shotgun (WGS) entry which is preliminary data.</text>
</comment>
<organism evidence="1 2">
    <name type="scientific">Allacma fusca</name>
    <dbReference type="NCBI Taxonomy" id="39272"/>
    <lineage>
        <taxon>Eukaryota</taxon>
        <taxon>Metazoa</taxon>
        <taxon>Ecdysozoa</taxon>
        <taxon>Arthropoda</taxon>
        <taxon>Hexapoda</taxon>
        <taxon>Collembola</taxon>
        <taxon>Symphypleona</taxon>
        <taxon>Sminthuridae</taxon>
        <taxon>Allacma</taxon>
    </lineage>
</organism>
<sequence length="178" mass="19335">PGQRATKIATVGNFPSEVNSIITSKGIELSAISWLNIANSSFVAGFDVLLLRDDIPKDVVPHLLSYLQLDRGLLISTTAWSTGCCKNGEPFASAYPNNAITSKAGFVWAREGGSLPTTPMRTYNTSVTYLKYLHYNHAIKYVTDHAHGVIEKDGKSLNTSLLALWDTSSAVFGHIYGN</sequence>
<feature type="non-terminal residue" evidence="1">
    <location>
        <position position="1"/>
    </location>
</feature>
<evidence type="ECO:0000313" key="2">
    <source>
        <dbReference type="Proteomes" id="UP000708208"/>
    </source>
</evidence>
<accession>A0A8J2KW98</accession>
<keyword evidence="2" id="KW-1185">Reference proteome</keyword>
<proteinExistence type="predicted"/>
<name>A0A8J2KW98_9HEXA</name>
<reference evidence="1" key="1">
    <citation type="submission" date="2021-06" db="EMBL/GenBank/DDBJ databases">
        <authorList>
            <person name="Hodson N. C."/>
            <person name="Mongue J. A."/>
            <person name="Jaron S. K."/>
        </authorList>
    </citation>
    <scope>NUCLEOTIDE SEQUENCE</scope>
</reference>
<dbReference type="Proteomes" id="UP000708208">
    <property type="component" value="Unassembled WGS sequence"/>
</dbReference>
<gene>
    <name evidence="1" type="ORF">AFUS01_LOCUS32934</name>
</gene>
<dbReference type="AlphaFoldDB" id="A0A8J2KW98"/>
<evidence type="ECO:0000313" key="1">
    <source>
        <dbReference type="EMBL" id="CAG7822676.1"/>
    </source>
</evidence>
<dbReference type="EMBL" id="CAJVCH010527080">
    <property type="protein sequence ID" value="CAG7822676.1"/>
    <property type="molecule type" value="Genomic_DNA"/>
</dbReference>
<protein>
    <submittedName>
        <fullName evidence="1">Uncharacterized protein</fullName>
    </submittedName>
</protein>